<dbReference type="InterPro" id="IPR008258">
    <property type="entry name" value="Transglycosylase_SLT_dom_1"/>
</dbReference>
<evidence type="ECO:0000313" key="3">
    <source>
        <dbReference type="EMBL" id="AMP35205.1"/>
    </source>
</evidence>
<feature type="domain" description="Transglycosylase SLT" evidence="2">
    <location>
        <begin position="12"/>
        <end position="148"/>
    </location>
</feature>
<sequence>MLSTSTFLALAMQCAATVHPTTAQDVAKTESGYNPYAIAEIVPKSQRKPGDKGVISYFPKNKNDALAIVNRIESKQRRYSVGLMQITSTNFAKYGMTAEKLFSPCHNLSVFEKIISDCYLRGGSLERALSCYYSGNFTTGTKKENEFNSTSYIERIGYKPNMSYVVPGTRQGFNGKEAVKRKETNVIIPTQIVIVYPSHFVRGDIKPTQ</sequence>
<reference evidence="3" key="1">
    <citation type="journal article" date="2016" name="Antimicrob. Agents Chemother.">
        <title>Genomic characterization of Enterobacter cloacae isolates from China that co-produce KPC-3 and NDM-1 carbapenemases.</title>
        <authorList>
            <person name="Du H."/>
            <person name="Chen L."/>
            <person name="Chavda K.D."/>
            <person name="Pandey R."/>
            <person name="Zhang H."/>
            <person name="Xie X."/>
            <person name="Tang Y.W."/>
            <person name="Kreiswirth B.N."/>
        </authorList>
    </citation>
    <scope>NUCLEOTIDE SEQUENCE</scope>
    <source>
        <strain evidence="3">SZECL1</strain>
        <plasmid evidence="3">pKPC3_SZ</plasmid>
    </source>
</reference>
<dbReference type="EMBL" id="KU302800">
    <property type="protein sequence ID" value="AMP35205.1"/>
    <property type="molecule type" value="Genomic_DNA"/>
</dbReference>
<geneLocation type="plasmid" evidence="3">
    <name>pKPC3_SZ</name>
</geneLocation>
<dbReference type="AlphaFoldDB" id="A0A142BQ47"/>
<dbReference type="CDD" id="cd16892">
    <property type="entry name" value="LT_VirB1-like"/>
    <property type="match status" value="1"/>
</dbReference>
<dbReference type="InterPro" id="IPR023346">
    <property type="entry name" value="Lysozyme-like_dom_sf"/>
</dbReference>
<organism evidence="3">
    <name type="scientific">Enterobacter cloacae</name>
    <dbReference type="NCBI Taxonomy" id="550"/>
    <lineage>
        <taxon>Bacteria</taxon>
        <taxon>Pseudomonadati</taxon>
        <taxon>Pseudomonadota</taxon>
        <taxon>Gammaproteobacteria</taxon>
        <taxon>Enterobacterales</taxon>
        <taxon>Enterobacteriaceae</taxon>
        <taxon>Enterobacter</taxon>
        <taxon>Enterobacter cloacae complex</taxon>
    </lineage>
</organism>
<dbReference type="RefSeq" id="WP_058998994.1">
    <property type="nucleotide sequence ID" value="NZ_KU302800.1"/>
</dbReference>
<dbReference type="SUPFAM" id="SSF53955">
    <property type="entry name" value="Lysozyme-like"/>
    <property type="match status" value="1"/>
</dbReference>
<dbReference type="Gene3D" id="1.10.530.10">
    <property type="match status" value="1"/>
</dbReference>
<keyword evidence="3" id="KW-0614">Plasmid</keyword>
<name>A0A142BQ47_ENTCL</name>
<dbReference type="Pfam" id="PF01464">
    <property type="entry name" value="SLT"/>
    <property type="match status" value="1"/>
</dbReference>
<proteinExistence type="predicted"/>
<feature type="chain" id="PRO_5007493071" evidence="1">
    <location>
        <begin position="24"/>
        <end position="209"/>
    </location>
</feature>
<protein>
    <submittedName>
        <fullName evidence="3">Pilx1</fullName>
    </submittedName>
</protein>
<keyword evidence="1" id="KW-0732">Signal</keyword>
<evidence type="ECO:0000256" key="1">
    <source>
        <dbReference type="SAM" id="SignalP"/>
    </source>
</evidence>
<evidence type="ECO:0000259" key="2">
    <source>
        <dbReference type="Pfam" id="PF01464"/>
    </source>
</evidence>
<feature type="signal peptide" evidence="1">
    <location>
        <begin position="1"/>
        <end position="23"/>
    </location>
</feature>
<accession>A0A142BQ47</accession>